<evidence type="ECO:0000259" key="1">
    <source>
        <dbReference type="PROSITE" id="PS50280"/>
    </source>
</evidence>
<dbReference type="AlphaFoldDB" id="A0A162JL42"/>
<comment type="caution">
    <text evidence="2">The sequence shown here is derived from an EMBL/GenBank/DDBJ whole genome shotgun (WGS) entry which is preliminary data.</text>
</comment>
<evidence type="ECO:0000313" key="3">
    <source>
        <dbReference type="Proteomes" id="UP000243498"/>
    </source>
</evidence>
<name>A0A162JL42_METRR</name>
<dbReference type="OMA" id="RYERHQA"/>
<dbReference type="STRING" id="1081105.A0A162JL42"/>
<gene>
    <name evidence="2" type="ORF">NOR_04188</name>
</gene>
<dbReference type="Pfam" id="PF00856">
    <property type="entry name" value="SET"/>
    <property type="match status" value="1"/>
</dbReference>
<dbReference type="InterPro" id="IPR046341">
    <property type="entry name" value="SET_dom_sf"/>
</dbReference>
<proteinExistence type="predicted"/>
<evidence type="ECO:0000313" key="2">
    <source>
        <dbReference type="EMBL" id="OAA43613.1"/>
    </source>
</evidence>
<dbReference type="PANTHER" id="PTHR47332:SF4">
    <property type="entry name" value="SET DOMAIN-CONTAINING PROTEIN 5"/>
    <property type="match status" value="1"/>
</dbReference>
<dbReference type="EMBL" id="AZHC01000011">
    <property type="protein sequence ID" value="OAA43613.1"/>
    <property type="molecule type" value="Genomic_DNA"/>
</dbReference>
<dbReference type="Proteomes" id="UP000243498">
    <property type="component" value="Unassembled WGS sequence"/>
</dbReference>
<dbReference type="SUPFAM" id="SSF82199">
    <property type="entry name" value="SET domain"/>
    <property type="match status" value="1"/>
</dbReference>
<protein>
    <submittedName>
        <fullName evidence="2">SET domain protein</fullName>
    </submittedName>
</protein>
<feature type="domain" description="SET" evidence="1">
    <location>
        <begin position="16"/>
        <end position="158"/>
    </location>
</feature>
<dbReference type="CDD" id="cd20071">
    <property type="entry name" value="SET_SMYD"/>
    <property type="match status" value="1"/>
</dbReference>
<organism evidence="2 3">
    <name type="scientific">Metarhizium rileyi (strain RCEF 4871)</name>
    <name type="common">Nomuraea rileyi</name>
    <dbReference type="NCBI Taxonomy" id="1649241"/>
    <lineage>
        <taxon>Eukaryota</taxon>
        <taxon>Fungi</taxon>
        <taxon>Dikarya</taxon>
        <taxon>Ascomycota</taxon>
        <taxon>Pezizomycotina</taxon>
        <taxon>Sordariomycetes</taxon>
        <taxon>Hypocreomycetidae</taxon>
        <taxon>Hypocreales</taxon>
        <taxon>Clavicipitaceae</taxon>
        <taxon>Metarhizium</taxon>
    </lineage>
</organism>
<dbReference type="InterPro" id="IPR053185">
    <property type="entry name" value="SET_domain_protein"/>
</dbReference>
<reference evidence="2 3" key="1">
    <citation type="journal article" date="2016" name="Genome Biol. Evol.">
        <title>Divergent and convergent evolution of fungal pathogenicity.</title>
        <authorList>
            <person name="Shang Y."/>
            <person name="Xiao G."/>
            <person name="Zheng P."/>
            <person name="Cen K."/>
            <person name="Zhan S."/>
            <person name="Wang C."/>
        </authorList>
    </citation>
    <scope>NUCLEOTIDE SEQUENCE [LARGE SCALE GENOMIC DNA]</scope>
    <source>
        <strain evidence="2 3">RCEF 4871</strain>
    </source>
</reference>
<accession>A0A162JL42</accession>
<dbReference type="PROSITE" id="PS50280">
    <property type="entry name" value="SET"/>
    <property type="match status" value="1"/>
</dbReference>
<dbReference type="InterPro" id="IPR001214">
    <property type="entry name" value="SET_dom"/>
</dbReference>
<sequence length="325" mass="35960">MPPDHPYRHLNLPPDAPFELKPSPGKGWGAFATKAIKIGEVILTESPLFIVPLGSKSIPSDILVTISLTLSPVQKHQLSLLRVNGQGPLRGLHHALSENCFEIKTPDESMSQGLYVLQSRFNHSCVPNSIVPLQTTPIVTRYAMADIAIGEEITFCYLSGLAANTKAERHNELGFTCCCKGCTLPTHLQGVSDLRRRLFAGLWFLSHGVDFNERRQDFGRPLITNVALNRAAINHEITASELFFNTALTALVAEQEEILHPILEEVLTKLLLKIAILLQRPVNSMLAKLAMGKKTWAEKVVVAILLRGRKDGLDDAWMIRRPSAL</sequence>
<keyword evidence="3" id="KW-1185">Reference proteome</keyword>
<dbReference type="PANTHER" id="PTHR47332">
    <property type="entry name" value="SET DOMAIN-CONTAINING PROTEIN 5"/>
    <property type="match status" value="1"/>
</dbReference>
<dbReference type="SMART" id="SM00317">
    <property type="entry name" value="SET"/>
    <property type="match status" value="1"/>
</dbReference>
<dbReference type="Gene3D" id="2.170.270.10">
    <property type="entry name" value="SET domain"/>
    <property type="match status" value="1"/>
</dbReference>
<dbReference type="OrthoDB" id="438641at2759"/>